<evidence type="ECO:0000313" key="1">
    <source>
        <dbReference type="EMBL" id="MFC5884518.1"/>
    </source>
</evidence>
<evidence type="ECO:0008006" key="3">
    <source>
        <dbReference type="Google" id="ProtNLM"/>
    </source>
</evidence>
<evidence type="ECO:0000313" key="2">
    <source>
        <dbReference type="Proteomes" id="UP001596067"/>
    </source>
</evidence>
<organism evidence="1 2">
    <name type="scientific">Kitasatospora aburaviensis</name>
    <dbReference type="NCBI Taxonomy" id="67265"/>
    <lineage>
        <taxon>Bacteria</taxon>
        <taxon>Bacillati</taxon>
        <taxon>Actinomycetota</taxon>
        <taxon>Actinomycetes</taxon>
        <taxon>Kitasatosporales</taxon>
        <taxon>Streptomycetaceae</taxon>
        <taxon>Kitasatospora</taxon>
    </lineage>
</organism>
<name>A0ABW1ESC7_9ACTN</name>
<reference evidence="2" key="1">
    <citation type="journal article" date="2019" name="Int. J. Syst. Evol. Microbiol.">
        <title>The Global Catalogue of Microorganisms (GCM) 10K type strain sequencing project: providing services to taxonomists for standard genome sequencing and annotation.</title>
        <authorList>
            <consortium name="The Broad Institute Genomics Platform"/>
            <consortium name="The Broad Institute Genome Sequencing Center for Infectious Disease"/>
            <person name="Wu L."/>
            <person name="Ma J."/>
        </authorList>
    </citation>
    <scope>NUCLEOTIDE SEQUENCE [LARGE SCALE GENOMIC DNA]</scope>
    <source>
        <strain evidence="2">CGMCC 4.1469</strain>
    </source>
</reference>
<keyword evidence="2" id="KW-1185">Reference proteome</keyword>
<dbReference type="RefSeq" id="WP_313763619.1">
    <property type="nucleotide sequence ID" value="NZ_BAAAVH010000087.1"/>
</dbReference>
<protein>
    <recommendedName>
        <fullName evidence="3">Minor tail protein</fullName>
    </recommendedName>
</protein>
<dbReference type="EMBL" id="JBHSOD010000005">
    <property type="protein sequence ID" value="MFC5884518.1"/>
    <property type="molecule type" value="Genomic_DNA"/>
</dbReference>
<proteinExistence type="predicted"/>
<gene>
    <name evidence="1" type="ORF">ACFP0N_05875</name>
</gene>
<comment type="caution">
    <text evidence="1">The sequence shown here is derived from an EMBL/GenBank/DDBJ whole genome shotgun (WGS) entry which is preliminary data.</text>
</comment>
<accession>A0ABW1ESC7</accession>
<sequence>MTVRSAWLLNPGQSRADTRLAPLGVMTPTGSTTTRAGVIPGGTPLLLTGTGMTGTIAVGRAVVQGTTTQGAYPVAVTVAENITVANGHASLPRIDSVFLVAYDQLYDTSGQTLAAITYTQGTANASPTAPTAPATGTAYLKLWDIAVPAGASAGSPINWGTALTDRRTYTTSLGSISPDGTTAGVYAGQYRDNSGTLERYSGSAWQTMVGVGAWTAQTPTWASLGGTQPSLGNGTLAARWTRAGRTVYWRGRLVMGSTTTGGSGLWFMSLPVAQAADFTVTGSMLYVANGNNYLGIVSANPSDAQGAAFAVKTGGSSEAGGNMSATVPLNIATGYTMLWSLVYEAAS</sequence>
<dbReference type="Proteomes" id="UP001596067">
    <property type="component" value="Unassembled WGS sequence"/>
</dbReference>